<dbReference type="Gene3D" id="3.40.50.10540">
    <property type="entry name" value="Crotonobetainyl-coa:carnitine coa-transferase, domain 1"/>
    <property type="match status" value="1"/>
</dbReference>
<gene>
    <name evidence="2" type="ORF">CE154_016335</name>
</gene>
<reference evidence="2 3" key="1">
    <citation type="submission" date="2018-09" db="EMBL/GenBank/DDBJ databases">
        <title>Genome comparison of Alicycliphilus sp. BQ1, a polyurethanolytic bacterium, with its closest phylogenetic relatives Alicycliphilus denitrificans BC and K601, unable to attack polyurethane.</title>
        <authorList>
            <person name="Loza-Tavera H."/>
            <person name="Lozano L."/>
            <person name="Cevallos M."/>
            <person name="Maya-Lucas O."/>
            <person name="Garcia-Mena J."/>
            <person name="Hernandez J."/>
        </authorList>
    </citation>
    <scope>NUCLEOTIDE SEQUENCE [LARGE SCALE GENOMIC DNA]</scope>
    <source>
        <strain evidence="2 3">BQ1</strain>
    </source>
</reference>
<dbReference type="GO" id="GO:0008410">
    <property type="term" value="F:CoA-transferase activity"/>
    <property type="evidence" value="ECO:0007669"/>
    <property type="project" value="TreeGrafter"/>
</dbReference>
<organism evidence="2 3">
    <name type="scientific">Alicycliphilus denitrificans</name>
    <dbReference type="NCBI Taxonomy" id="179636"/>
    <lineage>
        <taxon>Bacteria</taxon>
        <taxon>Pseudomonadati</taxon>
        <taxon>Pseudomonadota</taxon>
        <taxon>Betaproteobacteria</taxon>
        <taxon>Burkholderiales</taxon>
        <taxon>Comamonadaceae</taxon>
        <taxon>Alicycliphilus</taxon>
    </lineage>
</organism>
<dbReference type="InterPro" id="IPR050483">
    <property type="entry name" value="CoA-transferase_III_domain"/>
</dbReference>
<comment type="caution">
    <text evidence="2">The sequence shown here is derived from an EMBL/GenBank/DDBJ whole genome shotgun (WGS) entry which is preliminary data.</text>
</comment>
<dbReference type="Proteomes" id="UP000216225">
    <property type="component" value="Unassembled WGS sequence"/>
</dbReference>
<dbReference type="Pfam" id="PF02515">
    <property type="entry name" value="CoA_transf_3"/>
    <property type="match status" value="1"/>
</dbReference>
<proteinExistence type="predicted"/>
<dbReference type="EMBL" id="NKDB02000003">
    <property type="protein sequence ID" value="RKJ95503.1"/>
    <property type="molecule type" value="Genomic_DNA"/>
</dbReference>
<dbReference type="InterPro" id="IPR044855">
    <property type="entry name" value="CoA-Trfase_III_dom3_sf"/>
</dbReference>
<accession>A0A420K9N0</accession>
<protein>
    <submittedName>
        <fullName evidence="2">CoA transferase</fullName>
    </submittedName>
</protein>
<name>A0A420K9N0_9BURK</name>
<evidence type="ECO:0000313" key="2">
    <source>
        <dbReference type="EMBL" id="RKJ95503.1"/>
    </source>
</evidence>
<dbReference type="PANTHER" id="PTHR48207">
    <property type="entry name" value="SUCCINATE--HYDROXYMETHYLGLUTARATE COA-TRANSFERASE"/>
    <property type="match status" value="1"/>
</dbReference>
<evidence type="ECO:0000256" key="1">
    <source>
        <dbReference type="ARBA" id="ARBA00022679"/>
    </source>
</evidence>
<keyword evidence="1 2" id="KW-0808">Transferase</keyword>
<dbReference type="Gene3D" id="3.30.1540.10">
    <property type="entry name" value="formyl-coa transferase, domain 3"/>
    <property type="match status" value="1"/>
</dbReference>
<dbReference type="AlphaFoldDB" id="A0A420K9N0"/>
<dbReference type="PANTHER" id="PTHR48207:SF4">
    <property type="entry name" value="BLL6097 PROTEIN"/>
    <property type="match status" value="1"/>
</dbReference>
<dbReference type="RefSeq" id="WP_094439855.1">
    <property type="nucleotide sequence ID" value="NZ_NKDB02000003.1"/>
</dbReference>
<sequence length="392" mass="42252">MSRALPLAGIRIVDMCNVVMGPYATQILAQYGADVVKVEPPEGDDARRTGALHEPNMASLFLGVNRGKRSVVLDLKSPHARSHLESLVRDADVLVHNIRPQKLNALGIDPESVMRTNPRIVYAMLTGFGQSGPYGGRPAYDDVIQGMSGLAELGARHCGGQPRYMPTIAADKTVGILAASAILAALMKQQREGMGSVVEVPMFESMVAYSLVEHMHGAHFHGGDGPMGYPRALAPWRKPFSTRDGYVCVMPYTDRHWQGLLNRLGSPELAADPRFCGIAQRSLHSDYVYRTLGSLLASHATNAILAILAELEIPATPVVRPEDLPHDPHLKAVGFFQHVQDAGMGAMCFPGVPLLFDGVRPQLAPPPRLGQHTREILGENAANSSACTAVSP</sequence>
<evidence type="ECO:0000313" key="3">
    <source>
        <dbReference type="Proteomes" id="UP000216225"/>
    </source>
</evidence>
<dbReference type="InterPro" id="IPR003673">
    <property type="entry name" value="CoA-Trfase_fam_III"/>
</dbReference>
<dbReference type="InterPro" id="IPR023606">
    <property type="entry name" value="CoA-Trfase_III_dom_1_sf"/>
</dbReference>
<dbReference type="SUPFAM" id="SSF89796">
    <property type="entry name" value="CoA-transferase family III (CaiB/BaiF)"/>
    <property type="match status" value="1"/>
</dbReference>